<name>A0A6C0H349_9ZZZZ</name>
<proteinExistence type="predicted"/>
<dbReference type="EMBL" id="MN739852">
    <property type="protein sequence ID" value="QHT74575.1"/>
    <property type="molecule type" value="Genomic_DNA"/>
</dbReference>
<keyword evidence="1" id="KW-0175">Coiled coil</keyword>
<feature type="compositionally biased region" description="Low complexity" evidence="2">
    <location>
        <begin position="108"/>
        <end position="117"/>
    </location>
</feature>
<evidence type="ECO:0000256" key="2">
    <source>
        <dbReference type="SAM" id="MobiDB-lite"/>
    </source>
</evidence>
<dbReference type="AlphaFoldDB" id="A0A6C0H349"/>
<organism evidence="3">
    <name type="scientific">viral metagenome</name>
    <dbReference type="NCBI Taxonomy" id="1070528"/>
    <lineage>
        <taxon>unclassified sequences</taxon>
        <taxon>metagenomes</taxon>
        <taxon>organismal metagenomes</taxon>
    </lineage>
</organism>
<feature type="region of interest" description="Disordered" evidence="2">
    <location>
        <begin position="193"/>
        <end position="221"/>
    </location>
</feature>
<feature type="region of interest" description="Disordered" evidence="2">
    <location>
        <begin position="81"/>
        <end position="117"/>
    </location>
</feature>
<evidence type="ECO:0000256" key="1">
    <source>
        <dbReference type="SAM" id="Coils"/>
    </source>
</evidence>
<protein>
    <submittedName>
        <fullName evidence="3">Uncharacterized protein</fullName>
    </submittedName>
</protein>
<feature type="coiled-coil region" evidence="1">
    <location>
        <begin position="252"/>
        <end position="279"/>
    </location>
</feature>
<feature type="compositionally biased region" description="Pro residues" evidence="2">
    <location>
        <begin position="83"/>
        <end position="107"/>
    </location>
</feature>
<sequence>MSSYVHPENQQLLWNILQNTELVTQFFSKYEPIHKERWFKSVIQMFYEKNKHIHIDLQELNRLNRETLSYMISSIRERVTEPPSLPVPAPAPAPNPAPAPAPAPTPAPSLSQPPSTAFSRENIQHYRQEAFQSQFQERQKEYESLLEKKSPTEIDFREKEKDTAITNMDDLIKTHIQQREEELKKLQMNVQPPVSVPTEPLTNEMEKQPVTEPEKKKVSWSSDAPVIHDSIHSIINISSEMMERINMQFQEINTLRTVVLELTKDLKSLKQEVAVLKTQPAPLISGSLL</sequence>
<reference evidence="3" key="1">
    <citation type="journal article" date="2020" name="Nature">
        <title>Giant virus diversity and host interactions through global metagenomics.</title>
        <authorList>
            <person name="Schulz F."/>
            <person name="Roux S."/>
            <person name="Paez-Espino D."/>
            <person name="Jungbluth S."/>
            <person name="Walsh D.A."/>
            <person name="Denef V.J."/>
            <person name="McMahon K.D."/>
            <person name="Konstantinidis K.T."/>
            <person name="Eloe-Fadrosh E.A."/>
            <person name="Kyrpides N.C."/>
            <person name="Woyke T."/>
        </authorList>
    </citation>
    <scope>NUCLEOTIDE SEQUENCE</scope>
    <source>
        <strain evidence="3">GVMAG-M-3300023179-59</strain>
    </source>
</reference>
<evidence type="ECO:0000313" key="3">
    <source>
        <dbReference type="EMBL" id="QHT74575.1"/>
    </source>
</evidence>
<feature type="compositionally biased region" description="Basic and acidic residues" evidence="2">
    <location>
        <begin position="204"/>
        <end position="217"/>
    </location>
</feature>
<accession>A0A6C0H349</accession>